<dbReference type="InterPro" id="IPR051848">
    <property type="entry name" value="PGIP"/>
</dbReference>
<dbReference type="PANTHER" id="PTHR48059">
    <property type="entry name" value="POLYGALACTURONASE INHIBITOR 1"/>
    <property type="match status" value="1"/>
</dbReference>
<evidence type="ECO:0000256" key="2">
    <source>
        <dbReference type="ARBA" id="ARBA00022737"/>
    </source>
</evidence>
<dbReference type="SUPFAM" id="SSF52058">
    <property type="entry name" value="L domain-like"/>
    <property type="match status" value="1"/>
</dbReference>
<reference evidence="5" key="1">
    <citation type="submission" date="2021-01" db="EMBL/GenBank/DDBJ databases">
        <authorList>
            <person name="Corre E."/>
            <person name="Pelletier E."/>
            <person name="Niang G."/>
            <person name="Scheremetjew M."/>
            <person name="Finn R."/>
            <person name="Kale V."/>
            <person name="Holt S."/>
            <person name="Cochrane G."/>
            <person name="Meng A."/>
            <person name="Brown T."/>
            <person name="Cohen L."/>
        </authorList>
    </citation>
    <scope>NUCLEOTIDE SEQUENCE</scope>
    <source>
        <strain evidence="5">Isolate 1302-5</strain>
    </source>
</reference>
<dbReference type="Pfam" id="PF23598">
    <property type="entry name" value="LRR_14"/>
    <property type="match status" value="1"/>
</dbReference>
<protein>
    <recommendedName>
        <fullName evidence="4">Disease resistance R13L4/SHOC-2-like LRR domain-containing protein</fullName>
    </recommendedName>
</protein>
<feature type="domain" description="Disease resistance R13L4/SHOC-2-like LRR" evidence="4">
    <location>
        <begin position="238"/>
        <end position="375"/>
    </location>
</feature>
<dbReference type="FunFam" id="3.80.10.10:FF:000383">
    <property type="entry name" value="Leucine-rich repeat receptor protein kinase EMS1"/>
    <property type="match status" value="1"/>
</dbReference>
<gene>
    <name evidence="5" type="ORF">OAUR00152_LOCUS17708</name>
</gene>
<accession>A0A7S4MUI2</accession>
<dbReference type="EMBL" id="HBKQ01026153">
    <property type="protein sequence ID" value="CAE2243953.1"/>
    <property type="molecule type" value="Transcribed_RNA"/>
</dbReference>
<comment type="subcellular location">
    <subcellularLocation>
        <location evidence="1">Cell envelope</location>
    </subcellularLocation>
</comment>
<keyword evidence="2" id="KW-0677">Repeat</keyword>
<evidence type="ECO:0000256" key="3">
    <source>
        <dbReference type="SAM" id="MobiDB-lite"/>
    </source>
</evidence>
<evidence type="ECO:0000313" key="5">
    <source>
        <dbReference type="EMBL" id="CAE2243953.1"/>
    </source>
</evidence>
<dbReference type="Gene3D" id="3.80.10.10">
    <property type="entry name" value="Ribonuclease Inhibitor"/>
    <property type="match status" value="1"/>
</dbReference>
<dbReference type="InterPro" id="IPR055414">
    <property type="entry name" value="LRR_R13L4/SHOC2-like"/>
</dbReference>
<proteinExistence type="predicted"/>
<feature type="region of interest" description="Disordered" evidence="3">
    <location>
        <begin position="1"/>
        <end position="30"/>
    </location>
</feature>
<sequence length="391" mass="43998">MGQPWSRMTQMKARPRRRTRNPSKPSGFPRPSWQLTAALICMLALAFCIANLPQHEPTPLSIECTKCVGLAKRLLEALTHFHLPEAAEFLKRFGKVRLKNGNVLESEGIYGHPRYKALEWLAMDESLESPSSGFPTEQLVQRYALAVLYFATHGDQWNRCSRRESSPCESTLSKKGEMLSSRFLSSSHVCYWYGVTCSSDNQGAQSKWMVTWIDLTGNGLDGTLPDEVALFGESLELLWLANNPVSGQIPLSIGHLSKLQTLSLAQTAATGTLPNALFDLKHLISLRLYESNFSGPLSTKIDQLSNLEWLWLHHNSFTGLIPGEQLGRLNKLESLTIHQNRFENNATIIGHDLIYEELCRSLEAKGRHLQQLWADCRHKKCSCCTKCFSPL</sequence>
<organism evidence="5">
    <name type="scientific">Odontella aurita</name>
    <dbReference type="NCBI Taxonomy" id="265563"/>
    <lineage>
        <taxon>Eukaryota</taxon>
        <taxon>Sar</taxon>
        <taxon>Stramenopiles</taxon>
        <taxon>Ochrophyta</taxon>
        <taxon>Bacillariophyta</taxon>
        <taxon>Mediophyceae</taxon>
        <taxon>Biddulphiophycidae</taxon>
        <taxon>Eupodiscales</taxon>
        <taxon>Odontellaceae</taxon>
        <taxon>Odontella</taxon>
    </lineage>
</organism>
<dbReference type="PANTHER" id="PTHR48059:SF30">
    <property type="entry name" value="OS06G0587000 PROTEIN"/>
    <property type="match status" value="1"/>
</dbReference>
<dbReference type="InterPro" id="IPR032675">
    <property type="entry name" value="LRR_dom_sf"/>
</dbReference>
<evidence type="ECO:0000256" key="1">
    <source>
        <dbReference type="ARBA" id="ARBA00004196"/>
    </source>
</evidence>
<name>A0A7S4MUI2_9STRA</name>
<dbReference type="AlphaFoldDB" id="A0A7S4MUI2"/>
<evidence type="ECO:0000259" key="4">
    <source>
        <dbReference type="Pfam" id="PF23598"/>
    </source>
</evidence>